<sequence>MCFFSTLKIDSIFNKGLSSMSNKYVCISLQRLVNKHIAASFTNEFVSENTGLSKEEVVNLKVNIDCAM</sequence>
<gene>
    <name evidence="1" type="ORF">OTSTA716_1501</name>
</gene>
<dbReference type="Proteomes" id="UP000033671">
    <property type="component" value="Unassembled WGS sequence"/>
</dbReference>
<evidence type="ECO:0000313" key="1">
    <source>
        <dbReference type="EMBL" id="KJV73728.1"/>
    </source>
</evidence>
<accession>A0A0F3P0D8</accession>
<dbReference type="EMBL" id="LAOA01000068">
    <property type="protein sequence ID" value="KJV73728.1"/>
    <property type="molecule type" value="Genomic_DNA"/>
</dbReference>
<dbReference type="AlphaFoldDB" id="A0A0F3P0D8"/>
<reference evidence="1 2" key="1">
    <citation type="submission" date="2015-01" db="EMBL/GenBank/DDBJ databases">
        <title>Genome Sequencing of Rickettsiales.</title>
        <authorList>
            <person name="Daugherty S.C."/>
            <person name="Su Q."/>
            <person name="Abolude K."/>
            <person name="Beier-Sexton M."/>
            <person name="Carlyon J.A."/>
            <person name="Carter R."/>
            <person name="Day N.P."/>
            <person name="Dumler S.J."/>
            <person name="Dyachenko V."/>
            <person name="Godinez A."/>
            <person name="Kurtti T.J."/>
            <person name="Lichay M."/>
            <person name="Mullins K.E."/>
            <person name="Ott S."/>
            <person name="Pappas-Brown V."/>
            <person name="Paris D.H."/>
            <person name="Patel P."/>
            <person name="Richards A.L."/>
            <person name="Sadzewicz L."/>
            <person name="Sears K."/>
            <person name="Seidman D."/>
            <person name="Sengamalay N."/>
            <person name="Stenos J."/>
            <person name="Tallon L.J."/>
            <person name="Vincent G."/>
            <person name="Fraser C.M."/>
            <person name="Munderloh U."/>
            <person name="Dunning-Hotopp J.C."/>
        </authorList>
    </citation>
    <scope>NUCLEOTIDE SEQUENCE [LARGE SCALE GENOMIC DNA]</scope>
    <source>
        <strain evidence="1 2">TA716</strain>
    </source>
</reference>
<name>A0A0F3P0D8_ORITS</name>
<dbReference type="PATRIC" id="fig|1359175.3.peg.2615"/>
<organism evidence="1 2">
    <name type="scientific">Orientia tsutsugamushi str. TA716</name>
    <dbReference type="NCBI Taxonomy" id="1359175"/>
    <lineage>
        <taxon>Bacteria</taxon>
        <taxon>Pseudomonadati</taxon>
        <taxon>Pseudomonadota</taxon>
        <taxon>Alphaproteobacteria</taxon>
        <taxon>Rickettsiales</taxon>
        <taxon>Rickettsiaceae</taxon>
        <taxon>Rickettsieae</taxon>
        <taxon>Orientia</taxon>
    </lineage>
</organism>
<proteinExistence type="predicted"/>
<evidence type="ECO:0000313" key="2">
    <source>
        <dbReference type="Proteomes" id="UP000033671"/>
    </source>
</evidence>
<comment type="caution">
    <text evidence="1">The sequence shown here is derived from an EMBL/GenBank/DDBJ whole genome shotgun (WGS) entry which is preliminary data.</text>
</comment>
<protein>
    <submittedName>
        <fullName evidence="1">Uncharacterized protein</fullName>
    </submittedName>
</protein>